<feature type="signal peptide" evidence="1">
    <location>
        <begin position="1"/>
        <end position="20"/>
    </location>
</feature>
<evidence type="ECO:0000313" key="2">
    <source>
        <dbReference type="EMBL" id="GGG71358.1"/>
    </source>
</evidence>
<evidence type="ECO:0000313" key="3">
    <source>
        <dbReference type="Proteomes" id="UP000617145"/>
    </source>
</evidence>
<dbReference type="InterPro" id="IPR032710">
    <property type="entry name" value="NTF2-like_dom_sf"/>
</dbReference>
<dbReference type="InterPro" id="IPR032347">
    <property type="entry name" value="DUF4864"/>
</dbReference>
<dbReference type="Gene3D" id="3.10.450.50">
    <property type="match status" value="1"/>
</dbReference>
<comment type="caution">
    <text evidence="2">The sequence shown here is derived from an EMBL/GenBank/DDBJ whole genome shotgun (WGS) entry which is preliminary data.</text>
</comment>
<dbReference type="EMBL" id="BMJV01000003">
    <property type="protein sequence ID" value="GGG71358.1"/>
    <property type="molecule type" value="Genomic_DNA"/>
</dbReference>
<protein>
    <recommendedName>
        <fullName evidence="4">DUF4864 domain-containing protein</fullName>
    </recommendedName>
</protein>
<dbReference type="SUPFAM" id="SSF54427">
    <property type="entry name" value="NTF2-like"/>
    <property type="match status" value="1"/>
</dbReference>
<dbReference type="Pfam" id="PF16156">
    <property type="entry name" value="DUF4864"/>
    <property type="match status" value="1"/>
</dbReference>
<keyword evidence="1" id="KW-0732">Signal</keyword>
<reference evidence="2" key="2">
    <citation type="submission" date="2020-09" db="EMBL/GenBank/DDBJ databases">
        <authorList>
            <person name="Sun Q."/>
            <person name="Zhou Y."/>
        </authorList>
    </citation>
    <scope>NUCLEOTIDE SEQUENCE</scope>
    <source>
        <strain evidence="2">CGMCC 1.15762</strain>
    </source>
</reference>
<evidence type="ECO:0000256" key="1">
    <source>
        <dbReference type="SAM" id="SignalP"/>
    </source>
</evidence>
<proteinExistence type="predicted"/>
<feature type="chain" id="PRO_5035202966" description="DUF4864 domain-containing protein" evidence="1">
    <location>
        <begin position="21"/>
        <end position="137"/>
    </location>
</feature>
<accession>A0A8J2ZJE0</accession>
<sequence>MRGTVLALITAIGLAGPVAAQGNAEVEAIRDVIRQQMDAFDARDIPGAFAFASPDLQQMFGSPERFGQMVEEGYPMVWDHGRVTFGDLAQDDGRLWQRVYTSDPSGREHALDYLMEQVDGAWRIAAVRPAPLPDMAV</sequence>
<dbReference type="AlphaFoldDB" id="A0A8J2ZJE0"/>
<keyword evidence="3" id="KW-1185">Reference proteome</keyword>
<name>A0A8J2ZJE0_9RHOB</name>
<evidence type="ECO:0008006" key="4">
    <source>
        <dbReference type="Google" id="ProtNLM"/>
    </source>
</evidence>
<dbReference type="Proteomes" id="UP000617145">
    <property type="component" value="Unassembled WGS sequence"/>
</dbReference>
<organism evidence="2 3">
    <name type="scientific">Salipiger pallidus</name>
    <dbReference type="NCBI Taxonomy" id="1775170"/>
    <lineage>
        <taxon>Bacteria</taxon>
        <taxon>Pseudomonadati</taxon>
        <taxon>Pseudomonadota</taxon>
        <taxon>Alphaproteobacteria</taxon>
        <taxon>Rhodobacterales</taxon>
        <taxon>Roseobacteraceae</taxon>
        <taxon>Salipiger</taxon>
    </lineage>
</organism>
<reference evidence="2" key="1">
    <citation type="journal article" date="2014" name="Int. J. Syst. Evol. Microbiol.">
        <title>Complete genome sequence of Corynebacterium casei LMG S-19264T (=DSM 44701T), isolated from a smear-ripened cheese.</title>
        <authorList>
            <consortium name="US DOE Joint Genome Institute (JGI-PGF)"/>
            <person name="Walter F."/>
            <person name="Albersmeier A."/>
            <person name="Kalinowski J."/>
            <person name="Ruckert C."/>
        </authorList>
    </citation>
    <scope>NUCLEOTIDE SEQUENCE</scope>
    <source>
        <strain evidence="2">CGMCC 1.15762</strain>
    </source>
</reference>
<dbReference type="RefSeq" id="WP_188789983.1">
    <property type="nucleotide sequence ID" value="NZ_BMJV01000003.1"/>
</dbReference>
<gene>
    <name evidence="2" type="ORF">GCM10011415_19000</name>
</gene>